<keyword evidence="10" id="KW-1185">Reference proteome</keyword>
<evidence type="ECO:0000256" key="5">
    <source>
        <dbReference type="ARBA" id="ARBA00022777"/>
    </source>
</evidence>
<evidence type="ECO:0000313" key="9">
    <source>
        <dbReference type="EMBL" id="OJJ85628.1"/>
    </source>
</evidence>
<accession>A0A1L9VNX0</accession>
<comment type="catalytic activity">
    <reaction evidence="8">
        <text>L-seryl-[protein] + ATP = O-phospho-L-seryl-[protein] + ADP + H(+)</text>
        <dbReference type="Rhea" id="RHEA:17989"/>
        <dbReference type="Rhea" id="RHEA-COMP:9863"/>
        <dbReference type="Rhea" id="RHEA-COMP:11604"/>
        <dbReference type="ChEBI" id="CHEBI:15378"/>
        <dbReference type="ChEBI" id="CHEBI:29999"/>
        <dbReference type="ChEBI" id="CHEBI:30616"/>
        <dbReference type="ChEBI" id="CHEBI:83421"/>
        <dbReference type="ChEBI" id="CHEBI:456216"/>
        <dbReference type="EC" id="2.7.11.1"/>
    </reaction>
</comment>
<dbReference type="EMBL" id="KV878894">
    <property type="protein sequence ID" value="OJJ85628.1"/>
    <property type="molecule type" value="Genomic_DNA"/>
</dbReference>
<keyword evidence="5" id="KW-0418">Kinase</keyword>
<dbReference type="RefSeq" id="XP_022402326.1">
    <property type="nucleotide sequence ID" value="XM_022546289.1"/>
</dbReference>
<protein>
    <recommendedName>
        <fullName evidence="1">non-specific serine/threonine protein kinase</fullName>
        <ecNumber evidence="1">2.7.11.1</ecNumber>
    </recommendedName>
</protein>
<evidence type="ECO:0000256" key="7">
    <source>
        <dbReference type="ARBA" id="ARBA00047899"/>
    </source>
</evidence>
<comment type="catalytic activity">
    <reaction evidence="7">
        <text>L-threonyl-[protein] + ATP = O-phospho-L-threonyl-[protein] + ADP + H(+)</text>
        <dbReference type="Rhea" id="RHEA:46608"/>
        <dbReference type="Rhea" id="RHEA-COMP:11060"/>
        <dbReference type="Rhea" id="RHEA-COMP:11605"/>
        <dbReference type="ChEBI" id="CHEBI:15378"/>
        <dbReference type="ChEBI" id="CHEBI:30013"/>
        <dbReference type="ChEBI" id="CHEBI:30616"/>
        <dbReference type="ChEBI" id="CHEBI:61977"/>
        <dbReference type="ChEBI" id="CHEBI:456216"/>
        <dbReference type="EC" id="2.7.11.1"/>
    </reaction>
</comment>
<evidence type="ECO:0000313" key="10">
    <source>
        <dbReference type="Proteomes" id="UP000184300"/>
    </source>
</evidence>
<dbReference type="PANTHER" id="PTHR47634">
    <property type="entry name" value="PROTEIN KINASE DOMAIN-CONTAINING PROTEIN-RELATED"/>
    <property type="match status" value="1"/>
</dbReference>
<dbReference type="GO" id="GO:0005524">
    <property type="term" value="F:ATP binding"/>
    <property type="evidence" value="ECO:0007669"/>
    <property type="project" value="UniProtKB-KW"/>
</dbReference>
<evidence type="ECO:0000256" key="4">
    <source>
        <dbReference type="ARBA" id="ARBA00022741"/>
    </source>
</evidence>
<dbReference type="GO" id="GO:0000245">
    <property type="term" value="P:spliceosomal complex assembly"/>
    <property type="evidence" value="ECO:0007669"/>
    <property type="project" value="TreeGrafter"/>
</dbReference>
<dbReference type="GO" id="GO:0004674">
    <property type="term" value="F:protein serine/threonine kinase activity"/>
    <property type="evidence" value="ECO:0007669"/>
    <property type="project" value="UniProtKB-KW"/>
</dbReference>
<evidence type="ECO:0000256" key="6">
    <source>
        <dbReference type="ARBA" id="ARBA00022840"/>
    </source>
</evidence>
<keyword evidence="6" id="KW-0067">ATP-binding</keyword>
<dbReference type="VEuPathDB" id="FungiDB:ASPGLDRAFT_45622"/>
<dbReference type="GO" id="GO:0050684">
    <property type="term" value="P:regulation of mRNA processing"/>
    <property type="evidence" value="ECO:0007669"/>
    <property type="project" value="TreeGrafter"/>
</dbReference>
<name>A0A1L9VNX0_ASPGL</name>
<dbReference type="InterPro" id="IPR051334">
    <property type="entry name" value="SRPK"/>
</dbReference>
<keyword evidence="3" id="KW-0808">Transferase</keyword>
<evidence type="ECO:0000256" key="3">
    <source>
        <dbReference type="ARBA" id="ARBA00022679"/>
    </source>
</evidence>
<organism evidence="9 10">
    <name type="scientific">Aspergillus glaucus CBS 516.65</name>
    <dbReference type="NCBI Taxonomy" id="1160497"/>
    <lineage>
        <taxon>Eukaryota</taxon>
        <taxon>Fungi</taxon>
        <taxon>Dikarya</taxon>
        <taxon>Ascomycota</taxon>
        <taxon>Pezizomycotina</taxon>
        <taxon>Eurotiomycetes</taxon>
        <taxon>Eurotiomycetidae</taxon>
        <taxon>Eurotiales</taxon>
        <taxon>Aspergillaceae</taxon>
        <taxon>Aspergillus</taxon>
        <taxon>Aspergillus subgen. Aspergillus</taxon>
    </lineage>
</organism>
<dbReference type="STRING" id="1160497.A0A1L9VNX0"/>
<evidence type="ECO:0000256" key="8">
    <source>
        <dbReference type="ARBA" id="ARBA00048679"/>
    </source>
</evidence>
<dbReference type="OrthoDB" id="5979581at2759"/>
<dbReference type="EC" id="2.7.11.1" evidence="1"/>
<dbReference type="PANTHER" id="PTHR47634:SF9">
    <property type="entry name" value="PROTEIN KINASE DOMAIN-CONTAINING PROTEIN-RELATED"/>
    <property type="match status" value="1"/>
</dbReference>
<gene>
    <name evidence="9" type="ORF">ASPGLDRAFT_45622</name>
</gene>
<keyword evidence="2" id="KW-0723">Serine/threonine-protein kinase</keyword>
<dbReference type="Gene3D" id="3.30.200.20">
    <property type="entry name" value="Phosphorylase Kinase, domain 1"/>
    <property type="match status" value="1"/>
</dbReference>
<dbReference type="AlphaFoldDB" id="A0A1L9VNX0"/>
<evidence type="ECO:0000256" key="2">
    <source>
        <dbReference type="ARBA" id="ARBA00022527"/>
    </source>
</evidence>
<sequence>MSNFHRTLAEAKFRFKFSNILRPFSQSSRQPNPCQVTEEPDFYQAGGFHRVSLGDSFNSDQYTVMRKLGYGQYSTVWLARDTR</sequence>
<reference evidence="10" key="1">
    <citation type="journal article" date="2017" name="Genome Biol.">
        <title>Comparative genomics reveals high biological diversity and specific adaptations in the industrially and medically important fungal genus Aspergillus.</title>
        <authorList>
            <person name="de Vries R.P."/>
            <person name="Riley R."/>
            <person name="Wiebenga A."/>
            <person name="Aguilar-Osorio G."/>
            <person name="Amillis S."/>
            <person name="Uchima C.A."/>
            <person name="Anderluh G."/>
            <person name="Asadollahi M."/>
            <person name="Askin M."/>
            <person name="Barry K."/>
            <person name="Battaglia E."/>
            <person name="Bayram O."/>
            <person name="Benocci T."/>
            <person name="Braus-Stromeyer S.A."/>
            <person name="Caldana C."/>
            <person name="Canovas D."/>
            <person name="Cerqueira G.C."/>
            <person name="Chen F."/>
            <person name="Chen W."/>
            <person name="Choi C."/>
            <person name="Clum A."/>
            <person name="Dos Santos R.A."/>
            <person name="Damasio A.R."/>
            <person name="Diallinas G."/>
            <person name="Emri T."/>
            <person name="Fekete E."/>
            <person name="Flipphi M."/>
            <person name="Freyberg S."/>
            <person name="Gallo A."/>
            <person name="Gournas C."/>
            <person name="Habgood R."/>
            <person name="Hainaut M."/>
            <person name="Harispe M.L."/>
            <person name="Henrissat B."/>
            <person name="Hilden K.S."/>
            <person name="Hope R."/>
            <person name="Hossain A."/>
            <person name="Karabika E."/>
            <person name="Karaffa L."/>
            <person name="Karanyi Z."/>
            <person name="Krasevec N."/>
            <person name="Kuo A."/>
            <person name="Kusch H."/>
            <person name="LaButti K."/>
            <person name="Lagendijk E.L."/>
            <person name="Lapidus A."/>
            <person name="Levasseur A."/>
            <person name="Lindquist E."/>
            <person name="Lipzen A."/>
            <person name="Logrieco A.F."/>
            <person name="MacCabe A."/>
            <person name="Maekelae M.R."/>
            <person name="Malavazi I."/>
            <person name="Melin P."/>
            <person name="Meyer V."/>
            <person name="Mielnichuk N."/>
            <person name="Miskei M."/>
            <person name="Molnar A.P."/>
            <person name="Mule G."/>
            <person name="Ngan C.Y."/>
            <person name="Orejas M."/>
            <person name="Orosz E."/>
            <person name="Ouedraogo J.P."/>
            <person name="Overkamp K.M."/>
            <person name="Park H.-S."/>
            <person name="Perrone G."/>
            <person name="Piumi F."/>
            <person name="Punt P.J."/>
            <person name="Ram A.F."/>
            <person name="Ramon A."/>
            <person name="Rauscher S."/>
            <person name="Record E."/>
            <person name="Riano-Pachon D.M."/>
            <person name="Robert V."/>
            <person name="Roehrig J."/>
            <person name="Ruller R."/>
            <person name="Salamov A."/>
            <person name="Salih N.S."/>
            <person name="Samson R.A."/>
            <person name="Sandor E."/>
            <person name="Sanguinetti M."/>
            <person name="Schuetze T."/>
            <person name="Sepcic K."/>
            <person name="Shelest E."/>
            <person name="Sherlock G."/>
            <person name="Sophianopoulou V."/>
            <person name="Squina F.M."/>
            <person name="Sun H."/>
            <person name="Susca A."/>
            <person name="Todd R.B."/>
            <person name="Tsang A."/>
            <person name="Unkles S.E."/>
            <person name="van de Wiele N."/>
            <person name="van Rossen-Uffink D."/>
            <person name="Oliveira J.V."/>
            <person name="Vesth T.C."/>
            <person name="Visser J."/>
            <person name="Yu J.-H."/>
            <person name="Zhou M."/>
            <person name="Andersen M.R."/>
            <person name="Archer D.B."/>
            <person name="Baker S.E."/>
            <person name="Benoit I."/>
            <person name="Brakhage A.A."/>
            <person name="Braus G.H."/>
            <person name="Fischer R."/>
            <person name="Frisvad J.C."/>
            <person name="Goldman G.H."/>
            <person name="Houbraken J."/>
            <person name="Oakley B."/>
            <person name="Pocsi I."/>
            <person name="Scazzocchio C."/>
            <person name="Seiboth B."/>
            <person name="vanKuyk P.A."/>
            <person name="Wortman J."/>
            <person name="Dyer P.S."/>
            <person name="Grigoriev I.V."/>
        </authorList>
    </citation>
    <scope>NUCLEOTIDE SEQUENCE [LARGE SCALE GENOMIC DNA]</scope>
    <source>
        <strain evidence="10">CBS 516.65</strain>
    </source>
</reference>
<proteinExistence type="predicted"/>
<evidence type="ECO:0000256" key="1">
    <source>
        <dbReference type="ARBA" id="ARBA00012513"/>
    </source>
</evidence>
<dbReference type="Proteomes" id="UP000184300">
    <property type="component" value="Unassembled WGS sequence"/>
</dbReference>
<keyword evidence="4" id="KW-0547">Nucleotide-binding</keyword>
<dbReference type="GeneID" id="34462550"/>